<dbReference type="SUPFAM" id="SSF53383">
    <property type="entry name" value="PLP-dependent transferases"/>
    <property type="match status" value="1"/>
</dbReference>
<proteinExistence type="inferred from homology"/>
<dbReference type="Gene3D" id="3.90.1150.10">
    <property type="entry name" value="Aspartate Aminotransferase, domain 1"/>
    <property type="match status" value="1"/>
</dbReference>
<dbReference type="GO" id="GO:0004058">
    <property type="term" value="F:aromatic-L-amino-acid decarboxylase activity"/>
    <property type="evidence" value="ECO:0007669"/>
    <property type="project" value="UniProtKB-ARBA"/>
</dbReference>
<keyword evidence="3" id="KW-0210">Decarboxylase</keyword>
<gene>
    <name evidence="8" type="primary">ddc2</name>
    <name evidence="8" type="ORF">AXFE_34910</name>
</gene>
<evidence type="ECO:0000256" key="5">
    <source>
        <dbReference type="ARBA" id="ARBA00023239"/>
    </source>
</evidence>
<organism evidence="8 9">
    <name type="scientific">Acidithrix ferrooxidans</name>
    <dbReference type="NCBI Taxonomy" id="1280514"/>
    <lineage>
        <taxon>Bacteria</taxon>
        <taxon>Bacillati</taxon>
        <taxon>Actinomycetota</taxon>
        <taxon>Acidimicrobiia</taxon>
        <taxon>Acidimicrobiales</taxon>
        <taxon>Acidimicrobiaceae</taxon>
        <taxon>Acidithrix</taxon>
    </lineage>
</organism>
<evidence type="ECO:0000256" key="6">
    <source>
        <dbReference type="PIRSR" id="PIRSR602129-50"/>
    </source>
</evidence>
<evidence type="ECO:0000256" key="4">
    <source>
        <dbReference type="ARBA" id="ARBA00022898"/>
    </source>
</evidence>
<comment type="cofactor">
    <cofactor evidence="1 6 7">
        <name>pyridoxal 5'-phosphate</name>
        <dbReference type="ChEBI" id="CHEBI:597326"/>
    </cofactor>
</comment>
<dbReference type="InterPro" id="IPR002129">
    <property type="entry name" value="PyrdxlP-dep_de-COase"/>
</dbReference>
<dbReference type="GO" id="GO:0030170">
    <property type="term" value="F:pyridoxal phosphate binding"/>
    <property type="evidence" value="ECO:0007669"/>
    <property type="project" value="InterPro"/>
</dbReference>
<evidence type="ECO:0000256" key="2">
    <source>
        <dbReference type="ARBA" id="ARBA00009533"/>
    </source>
</evidence>
<evidence type="ECO:0000313" key="9">
    <source>
        <dbReference type="Proteomes" id="UP000032360"/>
    </source>
</evidence>
<evidence type="ECO:0000256" key="1">
    <source>
        <dbReference type="ARBA" id="ARBA00001933"/>
    </source>
</evidence>
<dbReference type="EMBL" id="JXYS01000134">
    <property type="protein sequence ID" value="KJF15656.1"/>
    <property type="molecule type" value="Genomic_DNA"/>
</dbReference>
<dbReference type="Gene3D" id="3.40.640.10">
    <property type="entry name" value="Type I PLP-dependent aspartate aminotransferase-like (Major domain)"/>
    <property type="match status" value="1"/>
</dbReference>
<dbReference type="STRING" id="1280514.AXFE_34910"/>
<dbReference type="AlphaFoldDB" id="A0A0D8HF13"/>
<evidence type="ECO:0000313" key="8">
    <source>
        <dbReference type="EMBL" id="KJF15656.1"/>
    </source>
</evidence>
<dbReference type="InterPro" id="IPR015421">
    <property type="entry name" value="PyrdxlP-dep_Trfase_major"/>
</dbReference>
<feature type="modified residue" description="N6-(pyridoxal phosphate)lysine" evidence="6">
    <location>
        <position position="333"/>
    </location>
</feature>
<keyword evidence="9" id="KW-1185">Reference proteome</keyword>
<dbReference type="PANTHER" id="PTHR11999:SF70">
    <property type="entry name" value="MIP05841P"/>
    <property type="match status" value="1"/>
</dbReference>
<dbReference type="EC" id="4.1.1.86" evidence="8"/>
<keyword evidence="4 6" id="KW-0663">Pyridoxal phosphate</keyword>
<name>A0A0D8HF13_9ACTN</name>
<protein>
    <submittedName>
        <fullName evidence="8">L-2,4-diaminobutyrate decarboxylase</fullName>
        <ecNumber evidence="8">4.1.1.86</ecNumber>
    </submittedName>
</protein>
<comment type="caution">
    <text evidence="8">The sequence shown here is derived from an EMBL/GenBank/DDBJ whole genome shotgun (WGS) entry which is preliminary data.</text>
</comment>
<dbReference type="GO" id="GO:0033983">
    <property type="term" value="F:diaminobutyrate decarboxylase activity"/>
    <property type="evidence" value="ECO:0007669"/>
    <property type="project" value="UniProtKB-EC"/>
</dbReference>
<dbReference type="InterPro" id="IPR015422">
    <property type="entry name" value="PyrdxlP-dep_Trfase_small"/>
</dbReference>
<keyword evidence="5 7" id="KW-0456">Lyase</keyword>
<accession>A0A0D8HF13</accession>
<dbReference type="Proteomes" id="UP000032360">
    <property type="component" value="Unassembled WGS sequence"/>
</dbReference>
<dbReference type="PANTHER" id="PTHR11999">
    <property type="entry name" value="GROUP II PYRIDOXAL-5-PHOSPHATE DECARBOXYLASE"/>
    <property type="match status" value="1"/>
</dbReference>
<reference evidence="8 9" key="1">
    <citation type="submission" date="2015-01" db="EMBL/GenBank/DDBJ databases">
        <title>Draft genome of the acidophilic iron oxidizer Acidithrix ferrooxidans strain Py-F3.</title>
        <authorList>
            <person name="Poehlein A."/>
            <person name="Eisen S."/>
            <person name="Schloemann M."/>
            <person name="Johnson B.D."/>
            <person name="Daniel R."/>
            <person name="Muehling M."/>
        </authorList>
    </citation>
    <scope>NUCLEOTIDE SEQUENCE [LARGE SCALE GENOMIC DNA]</scope>
    <source>
        <strain evidence="8 9">Py-F3</strain>
    </source>
</reference>
<comment type="similarity">
    <text evidence="2 7">Belongs to the group II decarboxylase family.</text>
</comment>
<dbReference type="Pfam" id="PF00282">
    <property type="entry name" value="Pyridoxal_deC"/>
    <property type="match status" value="1"/>
</dbReference>
<evidence type="ECO:0000256" key="7">
    <source>
        <dbReference type="RuleBase" id="RU000382"/>
    </source>
</evidence>
<evidence type="ECO:0000256" key="3">
    <source>
        <dbReference type="ARBA" id="ARBA00022793"/>
    </source>
</evidence>
<dbReference type="PATRIC" id="fig|1280514.3.peg.4686"/>
<sequence>MANYDHDLECKCSKPHELVVLRTVFITWPLSTRPFFFGERGDTLELMHRFNEETKELANAIVDYSLGRVAVESIPLDGPKSNEELAGLYGANITKEGIGGKEALRRFVEGYSLATLSSDNPRFLAFVPVAPTKAATLFDLVVSASSICGSTWIEGAGAIYLENEALSFLASMARMGPNAGGTFVSGGSAGNLGGLVAGRERARRLGKLKGRGAILASSDAHSSISMAARIMDVDVILAKGDANGKLRGDALVETFDSLSPMDAERVFCVAATAGVTNTGIVDDLATSGAFAKEKGLWFHVDGAYGGAGMLAPRLAELYNGIELADSFVVDPHKWLFAPFDCAAIIYGDPRDAAYAMTQEASYLDDVNKEREWNPASYAYHLTRRSRGLPFWFSLATYGTNAYKEAIEATLDVTTYCRNQIIEREYLDLAIEPELTVVVFRRLGWSDQDYISWSEGLLQNEVAFVQPTTFRGERMMRLCFVNPLTSNDDVDLILNSMK</sequence>
<dbReference type="InterPro" id="IPR010977">
    <property type="entry name" value="Aromatic_deC"/>
</dbReference>
<dbReference type="InterPro" id="IPR015424">
    <property type="entry name" value="PyrdxlP-dep_Trfase"/>
</dbReference>
<dbReference type="GO" id="GO:0019752">
    <property type="term" value="P:carboxylic acid metabolic process"/>
    <property type="evidence" value="ECO:0007669"/>
    <property type="project" value="InterPro"/>
</dbReference>